<dbReference type="Gene3D" id="1.20.1270.170">
    <property type="match status" value="1"/>
</dbReference>
<dbReference type="GO" id="GO:0005737">
    <property type="term" value="C:cytoplasm"/>
    <property type="evidence" value="ECO:0007669"/>
    <property type="project" value="UniProtKB-SubCell"/>
</dbReference>
<dbReference type="EC" id="2.7.11.1" evidence="11"/>
<dbReference type="RefSeq" id="WP_193004374.1">
    <property type="nucleotide sequence ID" value="NZ_CP040449.1"/>
</dbReference>
<evidence type="ECO:0000256" key="11">
    <source>
        <dbReference type="HAMAP-Rule" id="MF_01497"/>
    </source>
</evidence>
<feature type="binding site" evidence="11">
    <location>
        <position position="214"/>
    </location>
    <ligand>
        <name>Mg(2+)</name>
        <dbReference type="ChEBI" id="CHEBI:18420"/>
    </ligand>
</feature>
<feature type="site" description="ATP" evidence="11">
    <location>
        <position position="33"/>
    </location>
</feature>
<keyword evidence="2 11" id="KW-0723">Serine/threonine-protein kinase</keyword>
<keyword evidence="4 11" id="KW-0808">Transferase</keyword>
<evidence type="ECO:0000256" key="3">
    <source>
        <dbReference type="ARBA" id="ARBA00022553"/>
    </source>
</evidence>
<dbReference type="KEGG" id="asim:FE240_00420"/>
<comment type="similarity">
    <text evidence="11">Belongs to the SrkA/RdoA protein kinase family.</text>
</comment>
<keyword evidence="1 11" id="KW-0963">Cytoplasm</keyword>
<evidence type="ECO:0000256" key="2">
    <source>
        <dbReference type="ARBA" id="ARBA00022527"/>
    </source>
</evidence>
<keyword evidence="14" id="KW-1185">Reference proteome</keyword>
<dbReference type="GO" id="GO:0005524">
    <property type="term" value="F:ATP binding"/>
    <property type="evidence" value="ECO:0007669"/>
    <property type="project" value="UniProtKB-UniRule"/>
</dbReference>
<proteinExistence type="inferred from homology"/>
<sequence>MGFDYRDLTPDLILDALAQTGLVIDSGLTALNSYENRVYQFHDEARRRYVVKFYRPGRWRREQILEEHAFTALLAAEEIPVATPLAFDGETLLEYQGFHFALWPSLGGRAFEMDNLDQLEGVGRWLGRLHEVSSVHPFQHRPQLDVATMLEEPRHLLASGEWLPRSLAKPFFGVLDELIAHVREAMSLEVELIPLHGDCHPGNILWRDGPLLVDFDDCRTGPAIQDLWMLLSGDRQERMMQLDALLAGYEEFMELDRRELRLIEPLRAMRMVHYMAWLARRWSDPAFPRHFPWFNTGAYWEQQLKAMQEQLLALREPPLSLTPAW</sequence>
<dbReference type="EMBL" id="CP040449">
    <property type="protein sequence ID" value="QFI56565.1"/>
    <property type="molecule type" value="Genomic_DNA"/>
</dbReference>
<keyword evidence="8 11" id="KW-0067">ATP-binding</keyword>
<dbReference type="GO" id="GO:0106310">
    <property type="term" value="F:protein serine kinase activity"/>
    <property type="evidence" value="ECO:0007669"/>
    <property type="project" value="RHEA"/>
</dbReference>
<keyword evidence="10 11" id="KW-0346">Stress response</keyword>
<evidence type="ECO:0000256" key="7">
    <source>
        <dbReference type="ARBA" id="ARBA00022777"/>
    </source>
</evidence>
<dbReference type="PANTHER" id="PTHR39573:SF1">
    <property type="entry name" value="STRESS RESPONSE KINASE A"/>
    <property type="match status" value="1"/>
</dbReference>
<keyword evidence="7 11" id="KW-0418">Kinase</keyword>
<evidence type="ECO:0000256" key="6">
    <source>
        <dbReference type="ARBA" id="ARBA00022741"/>
    </source>
</evidence>
<comment type="subunit">
    <text evidence="11">Monomer.</text>
</comment>
<evidence type="ECO:0000256" key="10">
    <source>
        <dbReference type="ARBA" id="ARBA00023016"/>
    </source>
</evidence>
<gene>
    <name evidence="11" type="primary">srkA</name>
    <name evidence="13" type="ORF">FE240_00420</name>
</gene>
<evidence type="ECO:0000256" key="5">
    <source>
        <dbReference type="ARBA" id="ARBA00022723"/>
    </source>
</evidence>
<evidence type="ECO:0000256" key="1">
    <source>
        <dbReference type="ARBA" id="ARBA00022490"/>
    </source>
</evidence>
<comment type="catalytic activity">
    <reaction evidence="11">
        <text>L-seryl-[protein] + ATP = O-phospho-L-seryl-[protein] + ADP + H(+)</text>
        <dbReference type="Rhea" id="RHEA:17989"/>
        <dbReference type="Rhea" id="RHEA-COMP:9863"/>
        <dbReference type="Rhea" id="RHEA-COMP:11604"/>
        <dbReference type="ChEBI" id="CHEBI:15378"/>
        <dbReference type="ChEBI" id="CHEBI:29999"/>
        <dbReference type="ChEBI" id="CHEBI:30616"/>
        <dbReference type="ChEBI" id="CHEBI:83421"/>
        <dbReference type="ChEBI" id="CHEBI:456216"/>
        <dbReference type="EC" id="2.7.11.1"/>
    </reaction>
</comment>
<evidence type="ECO:0000256" key="9">
    <source>
        <dbReference type="ARBA" id="ARBA00022842"/>
    </source>
</evidence>
<dbReference type="NCBIfam" id="NF008738">
    <property type="entry name" value="PRK11768.1"/>
    <property type="match status" value="1"/>
</dbReference>
<evidence type="ECO:0000256" key="4">
    <source>
        <dbReference type="ARBA" id="ARBA00022679"/>
    </source>
</evidence>
<dbReference type="Gene3D" id="1.10.510.10">
    <property type="entry name" value="Transferase(Phosphotransferase) domain 1"/>
    <property type="match status" value="1"/>
</dbReference>
<evidence type="ECO:0000313" key="13">
    <source>
        <dbReference type="EMBL" id="QFI56565.1"/>
    </source>
</evidence>
<dbReference type="InterPro" id="IPR011009">
    <property type="entry name" value="Kinase-like_dom_sf"/>
</dbReference>
<feature type="domain" description="Aminoglycoside phosphotransferase" evidence="12">
    <location>
        <begin position="29"/>
        <end position="261"/>
    </location>
</feature>
<accession>A0A5J6X3W6</accession>
<dbReference type="Proteomes" id="UP000594034">
    <property type="component" value="Chromosome"/>
</dbReference>
<evidence type="ECO:0000259" key="12">
    <source>
        <dbReference type="Pfam" id="PF01636"/>
    </source>
</evidence>
<dbReference type="Gene3D" id="3.30.200.70">
    <property type="match status" value="1"/>
</dbReference>
<dbReference type="SUPFAM" id="SSF56112">
    <property type="entry name" value="Protein kinase-like (PK-like)"/>
    <property type="match status" value="1"/>
</dbReference>
<protein>
    <recommendedName>
        <fullName evidence="11">Stress response kinase A</fullName>
        <ecNumber evidence="11">2.7.11.1</ecNumber>
    </recommendedName>
    <alternativeName>
        <fullName evidence="11">Serine/threonine-protein kinase SrkA</fullName>
    </alternativeName>
</protein>
<name>A0A5J6X3W6_9GAMM</name>
<comment type="function">
    <text evidence="11">A protein kinase that phosphorylates Ser and Thr residues. Probably acts to suppress the effects of stress linked to accumulation of reactive oxygen species. Probably involved in the extracytoplasmic stress response.</text>
</comment>
<keyword evidence="3 11" id="KW-0597">Phosphoprotein</keyword>
<feature type="binding site" evidence="11">
    <location>
        <position position="203"/>
    </location>
    <ligand>
        <name>Mg(2+)</name>
        <dbReference type="ChEBI" id="CHEBI:18420"/>
    </ligand>
</feature>
<dbReference type="GO" id="GO:0004674">
    <property type="term" value="F:protein serine/threonine kinase activity"/>
    <property type="evidence" value="ECO:0007669"/>
    <property type="project" value="UniProtKB-UniRule"/>
</dbReference>
<reference evidence="13 14" key="1">
    <citation type="submission" date="2019-05" db="EMBL/GenBank/DDBJ databases">
        <title>OXA-830, a novel chromosomally encoded expanded-spectrum class D beta-lactamase in Aeromonas simiae.</title>
        <authorList>
            <person name="Zhou W."/>
            <person name="Chen Q."/>
        </authorList>
    </citation>
    <scope>NUCLEOTIDE SEQUENCE [LARGE SCALE GENOMIC DNA]</scope>
    <source>
        <strain evidence="13 14">A6</strain>
    </source>
</reference>
<dbReference type="Pfam" id="PF01636">
    <property type="entry name" value="APH"/>
    <property type="match status" value="1"/>
</dbReference>
<dbReference type="AlphaFoldDB" id="A0A5J6X3W6"/>
<organism evidence="13 14">
    <name type="scientific">Aeromonas simiae</name>
    <dbReference type="NCBI Taxonomy" id="218936"/>
    <lineage>
        <taxon>Bacteria</taxon>
        <taxon>Pseudomonadati</taxon>
        <taxon>Pseudomonadota</taxon>
        <taxon>Gammaproteobacteria</taxon>
        <taxon>Aeromonadales</taxon>
        <taxon>Aeromonadaceae</taxon>
        <taxon>Aeromonas</taxon>
    </lineage>
</organism>
<dbReference type="InterPro" id="IPR032882">
    <property type="entry name" value="SrkA/RdoA"/>
</dbReference>
<feature type="active site" evidence="11">
    <location>
        <position position="214"/>
    </location>
</feature>
<dbReference type="InterPro" id="IPR002575">
    <property type="entry name" value="Aminoglycoside_PTrfase"/>
</dbReference>
<keyword evidence="5 11" id="KW-0479">Metal-binding</keyword>
<keyword evidence="6 11" id="KW-0547">Nucleotide-binding</keyword>
<feature type="active site" description="Proton acceptor" evidence="11">
    <location>
        <position position="198"/>
    </location>
</feature>
<evidence type="ECO:0000313" key="14">
    <source>
        <dbReference type="Proteomes" id="UP000594034"/>
    </source>
</evidence>
<comment type="subcellular location">
    <subcellularLocation>
        <location evidence="11">Cytoplasm</location>
    </subcellularLocation>
</comment>
<evidence type="ECO:0000256" key="8">
    <source>
        <dbReference type="ARBA" id="ARBA00022840"/>
    </source>
</evidence>
<dbReference type="PANTHER" id="PTHR39573">
    <property type="entry name" value="STRESS RESPONSE KINASE A"/>
    <property type="match status" value="1"/>
</dbReference>
<dbReference type="HAMAP" id="MF_01497">
    <property type="entry name" value="SrkA_kinase"/>
    <property type="match status" value="1"/>
</dbReference>
<comment type="cofactor">
    <cofactor evidence="11">
        <name>Mg(2+)</name>
        <dbReference type="ChEBI" id="CHEBI:18420"/>
    </cofactor>
</comment>
<keyword evidence="9 11" id="KW-0460">Magnesium</keyword>
<dbReference type="GO" id="GO:0000287">
    <property type="term" value="F:magnesium ion binding"/>
    <property type="evidence" value="ECO:0007669"/>
    <property type="project" value="UniProtKB-UniRule"/>
</dbReference>
<comment type="catalytic activity">
    <reaction evidence="11">
        <text>L-threonyl-[protein] + ATP = O-phospho-L-threonyl-[protein] + ADP + H(+)</text>
        <dbReference type="Rhea" id="RHEA:46608"/>
        <dbReference type="Rhea" id="RHEA-COMP:11060"/>
        <dbReference type="Rhea" id="RHEA-COMP:11605"/>
        <dbReference type="ChEBI" id="CHEBI:15378"/>
        <dbReference type="ChEBI" id="CHEBI:30013"/>
        <dbReference type="ChEBI" id="CHEBI:30616"/>
        <dbReference type="ChEBI" id="CHEBI:61977"/>
        <dbReference type="ChEBI" id="CHEBI:456216"/>
        <dbReference type="EC" id="2.7.11.1"/>
    </reaction>
</comment>